<sequence>MSVDRDLKVILDQIVHVDPLAENIDDLPASMFLAHNGNSLQRADYFLMQRSIIVEVKSLSGNRGSQLNEWLNSKAESDPWLRKFWFGTVDVEQIFCRHPDGERLKRESLDFFYRSVIGNCINSARPQLRSMKNLFLLPSASCGVIIINARDLSIEISDLTIAIRENLGKRELNGDRTCQPIDFVLIISETELDIQNRVSHWNLIVHPDAKEIELIQWYFKNDLFLRWASHRGLPTVFKE</sequence>
<dbReference type="Proteomes" id="UP000289184">
    <property type="component" value="Unassembled WGS sequence"/>
</dbReference>
<organism evidence="1 2">
    <name type="scientific">Achromobacter agilis</name>
    <dbReference type="NCBI Taxonomy" id="1353888"/>
    <lineage>
        <taxon>Bacteria</taxon>
        <taxon>Pseudomonadati</taxon>
        <taxon>Pseudomonadota</taxon>
        <taxon>Betaproteobacteria</taxon>
        <taxon>Burkholderiales</taxon>
        <taxon>Alcaligenaceae</taxon>
        <taxon>Achromobacter</taxon>
    </lineage>
</organism>
<dbReference type="RefSeq" id="WP_129525790.1">
    <property type="nucleotide sequence ID" value="NZ_UFQB01000002.1"/>
</dbReference>
<evidence type="ECO:0000313" key="1">
    <source>
        <dbReference type="EMBL" id="SSW62598.1"/>
    </source>
</evidence>
<evidence type="ECO:0000313" key="2">
    <source>
        <dbReference type="Proteomes" id="UP000289184"/>
    </source>
</evidence>
<dbReference type="AlphaFoldDB" id="A0A446C402"/>
<gene>
    <name evidence="1" type="ORF">AGI3411_00446</name>
</gene>
<dbReference type="EMBL" id="UFQB01000002">
    <property type="protein sequence ID" value="SSW62598.1"/>
    <property type="molecule type" value="Genomic_DNA"/>
</dbReference>
<accession>A0A446C402</accession>
<name>A0A446C402_9BURK</name>
<dbReference type="OrthoDB" id="9255491at2"/>
<reference evidence="1 2" key="1">
    <citation type="submission" date="2018-07" db="EMBL/GenBank/DDBJ databases">
        <authorList>
            <person name="Peeters C."/>
        </authorList>
    </citation>
    <scope>NUCLEOTIDE SEQUENCE [LARGE SCALE GENOMIC DNA]</scope>
    <source>
        <strain evidence="1 2">LMG 3411</strain>
    </source>
</reference>
<keyword evidence="2" id="KW-1185">Reference proteome</keyword>
<proteinExistence type="predicted"/>
<protein>
    <submittedName>
        <fullName evidence="1">Uncharacterized protein</fullName>
    </submittedName>
</protein>